<dbReference type="GO" id="GO:0006508">
    <property type="term" value="P:proteolysis"/>
    <property type="evidence" value="ECO:0007669"/>
    <property type="project" value="UniProtKB-KW"/>
</dbReference>
<evidence type="ECO:0000256" key="3">
    <source>
        <dbReference type="ARBA" id="ARBA00022723"/>
    </source>
</evidence>
<dbReference type="SUPFAM" id="SSF55166">
    <property type="entry name" value="Hedgehog/DD-peptidase"/>
    <property type="match status" value="1"/>
</dbReference>
<dbReference type="PANTHER" id="PTHR43126">
    <property type="entry name" value="D-ALANYL-D-ALANINE DIPEPTIDASE"/>
    <property type="match status" value="1"/>
</dbReference>
<sequence length="198" mass="23067">MARETSITVANSIKPDPGFINLLEIDDSIIVDLKYATTDNFTGQVIYDFTTAVARIGTAKKLGIAAQLFKAQGYRIKIWDAYRPTTAQKRLYEVYPDDTWVAQPNPNYSHEKGVTFDMTLTDLAGHELPMQSEFDDFSDRAKRNYPRNREQERYYQLLNTIMTKADFHGYENEWWDFMDNDADAYEPMQVDPNDYRIE</sequence>
<evidence type="ECO:0000256" key="9">
    <source>
        <dbReference type="HAMAP-Rule" id="MF_01924"/>
    </source>
</evidence>
<comment type="caution">
    <text evidence="9">Lacks conserved residue(s) required for the propagation of feature annotation.</text>
</comment>
<comment type="function">
    <text evidence="9 10">Catalyzes hydrolysis of the D-alanyl-D-alanine dipeptide.</text>
</comment>
<proteinExistence type="inferred from homology"/>
<comment type="catalytic activity">
    <reaction evidence="1 9 10">
        <text>D-alanyl-D-alanine + H2O = 2 D-alanine</text>
        <dbReference type="Rhea" id="RHEA:20661"/>
        <dbReference type="ChEBI" id="CHEBI:15377"/>
        <dbReference type="ChEBI" id="CHEBI:57416"/>
        <dbReference type="ChEBI" id="CHEBI:57822"/>
        <dbReference type="EC" id="3.4.13.22"/>
    </reaction>
</comment>
<dbReference type="GO" id="GO:0046872">
    <property type="term" value="F:metal ion binding"/>
    <property type="evidence" value="ECO:0007669"/>
    <property type="project" value="UniProtKB-KW"/>
</dbReference>
<dbReference type="EC" id="3.4.13.22" evidence="9 10"/>
<dbReference type="GO" id="GO:0160237">
    <property type="term" value="F:D-Ala-D-Ala dipeptidase activity"/>
    <property type="evidence" value="ECO:0007669"/>
    <property type="project" value="UniProtKB-EC"/>
</dbReference>
<dbReference type="PANTHER" id="PTHR43126:SF1">
    <property type="entry name" value="D-ALANYL-D-ALANINE DIPEPTIDASE"/>
    <property type="match status" value="1"/>
</dbReference>
<dbReference type="STRING" id="1423804.FD14_GL000162"/>
<evidence type="ECO:0000256" key="7">
    <source>
        <dbReference type="ARBA" id="ARBA00023049"/>
    </source>
</evidence>
<dbReference type="InterPro" id="IPR009045">
    <property type="entry name" value="Zn_M74/Hedgehog-like"/>
</dbReference>
<dbReference type="Gene3D" id="3.30.1380.10">
    <property type="match status" value="1"/>
</dbReference>
<dbReference type="GO" id="GO:0008237">
    <property type="term" value="F:metallopeptidase activity"/>
    <property type="evidence" value="ECO:0007669"/>
    <property type="project" value="UniProtKB-KW"/>
</dbReference>
<evidence type="ECO:0000256" key="2">
    <source>
        <dbReference type="ARBA" id="ARBA00022670"/>
    </source>
</evidence>
<comment type="caution">
    <text evidence="11">The sequence shown here is derived from an EMBL/GenBank/DDBJ whole genome shotgun (WGS) entry which is preliminary data.</text>
</comment>
<keyword evidence="4 9" id="KW-0378">Hydrolase</keyword>
<keyword evidence="7 9" id="KW-0482">Metalloprotease</keyword>
<dbReference type="Proteomes" id="UP000051442">
    <property type="component" value="Unassembled WGS sequence"/>
</dbReference>
<dbReference type="PIRSF" id="PIRSF026671">
    <property type="entry name" value="AA_dipeptidase"/>
    <property type="match status" value="1"/>
</dbReference>
<dbReference type="EMBL" id="AYZM01000061">
    <property type="protein sequence ID" value="KRN25755.1"/>
    <property type="molecule type" value="Genomic_DNA"/>
</dbReference>
<gene>
    <name evidence="11" type="ORF">FD14_GL000162</name>
</gene>
<dbReference type="AlphaFoldDB" id="A0A0R2FEG3"/>
<evidence type="ECO:0000313" key="12">
    <source>
        <dbReference type="Proteomes" id="UP000051442"/>
    </source>
</evidence>
<dbReference type="HAMAP" id="MF_01924">
    <property type="entry name" value="A_A_dipeptidase"/>
    <property type="match status" value="1"/>
</dbReference>
<accession>A0A0R2FEG3</accession>
<evidence type="ECO:0000256" key="1">
    <source>
        <dbReference type="ARBA" id="ARBA00001362"/>
    </source>
</evidence>
<evidence type="ECO:0000313" key="11">
    <source>
        <dbReference type="EMBL" id="KRN25755.1"/>
    </source>
</evidence>
<comment type="similarity">
    <text evidence="9 10">Belongs to the peptidase M15D family.</text>
</comment>
<dbReference type="GO" id="GO:0071555">
    <property type="term" value="P:cell wall organization"/>
    <property type="evidence" value="ECO:0007669"/>
    <property type="project" value="UniProtKB-KW"/>
</dbReference>
<evidence type="ECO:0000256" key="8">
    <source>
        <dbReference type="ARBA" id="ARBA00023316"/>
    </source>
</evidence>
<organism evidence="11 12">
    <name type="scientific">Secundilactobacillus similis DSM 23365 = JCM 2765</name>
    <dbReference type="NCBI Taxonomy" id="1423804"/>
    <lineage>
        <taxon>Bacteria</taxon>
        <taxon>Bacillati</taxon>
        <taxon>Bacillota</taxon>
        <taxon>Bacilli</taxon>
        <taxon>Lactobacillales</taxon>
        <taxon>Lactobacillaceae</taxon>
        <taxon>Secundilactobacillus</taxon>
    </lineage>
</organism>
<keyword evidence="5" id="KW-0862">Zinc</keyword>
<feature type="active site" description="Proton donor/acceptor" evidence="9">
    <location>
        <position position="173"/>
    </location>
</feature>
<evidence type="ECO:0000256" key="10">
    <source>
        <dbReference type="PIRNR" id="PIRNR026671"/>
    </source>
</evidence>
<dbReference type="OrthoDB" id="9801430at2"/>
<dbReference type="Pfam" id="PF01427">
    <property type="entry name" value="Peptidase_M15"/>
    <property type="match status" value="1"/>
</dbReference>
<keyword evidence="8 10" id="KW-0961">Cell wall biogenesis/degradation</keyword>
<keyword evidence="2 9" id="KW-0645">Protease</keyword>
<dbReference type="RefSeq" id="WP_057151770.1">
    <property type="nucleotide sequence ID" value="NZ_AYZM01000061.1"/>
</dbReference>
<evidence type="ECO:0000256" key="6">
    <source>
        <dbReference type="ARBA" id="ARBA00022997"/>
    </source>
</evidence>
<evidence type="ECO:0000256" key="4">
    <source>
        <dbReference type="ARBA" id="ARBA00022801"/>
    </source>
</evidence>
<dbReference type="InterPro" id="IPR000755">
    <property type="entry name" value="A_A_dipeptidase"/>
</dbReference>
<dbReference type="PATRIC" id="fig|1423804.4.peg.176"/>
<dbReference type="CDD" id="cd14840">
    <property type="entry name" value="D-Ala-D-Ala_dipeptidase_Aad"/>
    <property type="match status" value="1"/>
</dbReference>
<protein>
    <recommendedName>
        <fullName evidence="9 10">D-alanyl-D-alanine dipeptidase</fullName>
        <shortName evidence="9 10">D-Ala-D-Ala dipeptidase</shortName>
        <ecNumber evidence="9 10">3.4.13.22</ecNumber>
    </recommendedName>
</protein>
<keyword evidence="3" id="KW-0479">Metal-binding</keyword>
<keyword evidence="12" id="KW-1185">Reference proteome</keyword>
<name>A0A0R2FEG3_9LACO</name>
<feature type="site" description="Transition state stabilizer" evidence="9">
    <location>
        <position position="83"/>
    </location>
</feature>
<keyword evidence="6 9" id="KW-0224">Dipeptidase</keyword>
<reference evidence="11 12" key="1">
    <citation type="journal article" date="2015" name="Genome Announc.">
        <title>Expanding the biotechnology potential of lactobacilli through comparative genomics of 213 strains and associated genera.</title>
        <authorList>
            <person name="Sun Z."/>
            <person name="Harris H.M."/>
            <person name="McCann A."/>
            <person name="Guo C."/>
            <person name="Argimon S."/>
            <person name="Zhang W."/>
            <person name="Yang X."/>
            <person name="Jeffery I.B."/>
            <person name="Cooney J.C."/>
            <person name="Kagawa T.F."/>
            <person name="Liu W."/>
            <person name="Song Y."/>
            <person name="Salvetti E."/>
            <person name="Wrobel A."/>
            <person name="Rasinkangas P."/>
            <person name="Parkhill J."/>
            <person name="Rea M.C."/>
            <person name="O'Sullivan O."/>
            <person name="Ritari J."/>
            <person name="Douillard F.P."/>
            <person name="Paul Ross R."/>
            <person name="Yang R."/>
            <person name="Briner A.E."/>
            <person name="Felis G.E."/>
            <person name="de Vos W.M."/>
            <person name="Barrangou R."/>
            <person name="Klaenhammer T.R."/>
            <person name="Caufield P.W."/>
            <person name="Cui Y."/>
            <person name="Zhang H."/>
            <person name="O'Toole P.W."/>
        </authorList>
    </citation>
    <scope>NUCLEOTIDE SEQUENCE [LARGE SCALE GENOMIC DNA]</scope>
    <source>
        <strain evidence="11 12">DSM 23365</strain>
    </source>
</reference>
<evidence type="ECO:0000256" key="5">
    <source>
        <dbReference type="ARBA" id="ARBA00022833"/>
    </source>
</evidence>